<dbReference type="OrthoDB" id="1470350at2759"/>
<feature type="non-terminal residue" evidence="7">
    <location>
        <position position="133"/>
    </location>
</feature>
<dbReference type="PANTHER" id="PTHR24305">
    <property type="entry name" value="CYTOCHROME P450"/>
    <property type="match status" value="1"/>
</dbReference>
<dbReference type="PANTHER" id="PTHR24305:SF166">
    <property type="entry name" value="CYTOCHROME P450 12A4, MITOCHONDRIAL-RELATED"/>
    <property type="match status" value="1"/>
</dbReference>
<proteinExistence type="inferred from homology"/>
<dbReference type="Gene3D" id="1.10.630.10">
    <property type="entry name" value="Cytochrome P450"/>
    <property type="match status" value="1"/>
</dbReference>
<dbReference type="EMBL" id="AMQN01046628">
    <property type="status" value="NOT_ANNOTATED_CDS"/>
    <property type="molecule type" value="Genomic_DNA"/>
</dbReference>
<reference evidence="8" key="3">
    <citation type="submission" date="2015-06" db="UniProtKB">
        <authorList>
            <consortium name="EnsemblMetazoa"/>
        </authorList>
    </citation>
    <scope>IDENTIFICATION</scope>
</reference>
<evidence type="ECO:0000256" key="3">
    <source>
        <dbReference type="ARBA" id="ARBA00022723"/>
    </source>
</evidence>
<dbReference type="PROSITE" id="PS00086">
    <property type="entry name" value="CYTOCHROME_P450"/>
    <property type="match status" value="1"/>
</dbReference>
<dbReference type="EMBL" id="KB304761">
    <property type="protein sequence ID" value="ELU01702.1"/>
    <property type="molecule type" value="Genomic_DNA"/>
</dbReference>
<dbReference type="InterPro" id="IPR001128">
    <property type="entry name" value="Cyt_P450"/>
</dbReference>
<keyword evidence="9" id="KW-1185">Reference proteome</keyword>
<dbReference type="GO" id="GO:0005506">
    <property type="term" value="F:iron ion binding"/>
    <property type="evidence" value="ECO:0007669"/>
    <property type="project" value="InterPro"/>
</dbReference>
<protein>
    <recommendedName>
        <fullName evidence="10">Cytochrome P450</fullName>
    </recommendedName>
</protein>
<evidence type="ECO:0008006" key="10">
    <source>
        <dbReference type="Google" id="ProtNLM"/>
    </source>
</evidence>
<keyword evidence="3 5" id="KW-0479">Metal-binding</keyword>
<evidence type="ECO:0000256" key="4">
    <source>
        <dbReference type="ARBA" id="ARBA00023004"/>
    </source>
</evidence>
<dbReference type="OMA" id="CKEDYDY"/>
<dbReference type="STRING" id="283909.R7UEK1"/>
<gene>
    <name evidence="7" type="ORF">CAPTEDRAFT_61479</name>
</gene>
<evidence type="ECO:0000256" key="6">
    <source>
        <dbReference type="RuleBase" id="RU000461"/>
    </source>
</evidence>
<dbReference type="InterPro" id="IPR002403">
    <property type="entry name" value="Cyt_P450_E_grp-IV"/>
</dbReference>
<accession>R7UEK1</accession>
<comment type="similarity">
    <text evidence="2 6">Belongs to the cytochrome P450 family.</text>
</comment>
<keyword evidence="6" id="KW-0503">Monooxygenase</keyword>
<reference evidence="7 9" key="2">
    <citation type="journal article" date="2013" name="Nature">
        <title>Insights into bilaterian evolution from three spiralian genomes.</title>
        <authorList>
            <person name="Simakov O."/>
            <person name="Marletaz F."/>
            <person name="Cho S.J."/>
            <person name="Edsinger-Gonzales E."/>
            <person name="Havlak P."/>
            <person name="Hellsten U."/>
            <person name="Kuo D.H."/>
            <person name="Larsson T."/>
            <person name="Lv J."/>
            <person name="Arendt D."/>
            <person name="Savage R."/>
            <person name="Osoegawa K."/>
            <person name="de Jong P."/>
            <person name="Grimwood J."/>
            <person name="Chapman J.A."/>
            <person name="Shapiro H."/>
            <person name="Aerts A."/>
            <person name="Otillar R.P."/>
            <person name="Terry A.Y."/>
            <person name="Boore J.L."/>
            <person name="Grigoriev I.V."/>
            <person name="Lindberg D.R."/>
            <person name="Seaver E.C."/>
            <person name="Weisblat D.A."/>
            <person name="Putnam N.H."/>
            <person name="Rokhsar D.S."/>
        </authorList>
    </citation>
    <scope>NUCLEOTIDE SEQUENCE</scope>
    <source>
        <strain evidence="7 9">I ESC-2004</strain>
    </source>
</reference>
<dbReference type="EnsemblMetazoa" id="CapteT61479">
    <property type="protein sequence ID" value="CapteP61479"/>
    <property type="gene ID" value="CapteG61479"/>
</dbReference>
<feature type="binding site" description="axial binding residue" evidence="5">
    <location>
        <position position="95"/>
    </location>
    <ligand>
        <name>heme</name>
        <dbReference type="ChEBI" id="CHEBI:30413"/>
    </ligand>
    <ligandPart>
        <name>Fe</name>
        <dbReference type="ChEBI" id="CHEBI:18248"/>
    </ligandPart>
</feature>
<keyword evidence="6" id="KW-0560">Oxidoreductase</keyword>
<evidence type="ECO:0000256" key="5">
    <source>
        <dbReference type="PIRSR" id="PIRSR602403-1"/>
    </source>
</evidence>
<evidence type="ECO:0000313" key="9">
    <source>
        <dbReference type="Proteomes" id="UP000014760"/>
    </source>
</evidence>
<keyword evidence="4 5" id="KW-0408">Iron</keyword>
<dbReference type="Proteomes" id="UP000014760">
    <property type="component" value="Unassembled WGS sequence"/>
</dbReference>
<dbReference type="InterPro" id="IPR036396">
    <property type="entry name" value="Cyt_P450_sf"/>
</dbReference>
<dbReference type="HOGENOM" id="CLU_001570_29_0_1"/>
<keyword evidence="5 6" id="KW-0349">Heme</keyword>
<dbReference type="GO" id="GO:0020037">
    <property type="term" value="F:heme binding"/>
    <property type="evidence" value="ECO:0007669"/>
    <property type="project" value="InterPro"/>
</dbReference>
<name>R7UEK1_CAPTE</name>
<dbReference type="PRINTS" id="PR00385">
    <property type="entry name" value="P450"/>
</dbReference>
<dbReference type="InterPro" id="IPR050121">
    <property type="entry name" value="Cytochrome_P450_monoxygenase"/>
</dbReference>
<dbReference type="InterPro" id="IPR017972">
    <property type="entry name" value="Cyt_P450_CS"/>
</dbReference>
<sequence>ELDKLPLMDAIIQETLRLKPVGPLLYLTCLQDTRVGDVLITKGTSLITLNEYAGKRNQWFHHAETFNPQRWLNPEQFQPHSPETMIPFGSGPRFCPGRQLALMEIKATMAMICHYFDWQLVTSVEDIKEELSF</sequence>
<reference evidence="9" key="1">
    <citation type="submission" date="2012-12" db="EMBL/GenBank/DDBJ databases">
        <authorList>
            <person name="Hellsten U."/>
            <person name="Grimwood J."/>
            <person name="Chapman J.A."/>
            <person name="Shapiro H."/>
            <person name="Aerts A."/>
            <person name="Otillar R.P."/>
            <person name="Terry A.Y."/>
            <person name="Boore J.L."/>
            <person name="Simakov O."/>
            <person name="Marletaz F."/>
            <person name="Cho S.-J."/>
            <person name="Edsinger-Gonzales E."/>
            <person name="Havlak P."/>
            <person name="Kuo D.-H."/>
            <person name="Larsson T."/>
            <person name="Lv J."/>
            <person name="Arendt D."/>
            <person name="Savage R."/>
            <person name="Osoegawa K."/>
            <person name="de Jong P."/>
            <person name="Lindberg D.R."/>
            <person name="Seaver E.C."/>
            <person name="Weisblat D.A."/>
            <person name="Putnam N.H."/>
            <person name="Grigoriev I.V."/>
            <person name="Rokhsar D.S."/>
        </authorList>
    </citation>
    <scope>NUCLEOTIDE SEQUENCE</scope>
    <source>
        <strain evidence="9">I ESC-2004</strain>
    </source>
</reference>
<comment type="cofactor">
    <cofactor evidence="1 5">
        <name>heme</name>
        <dbReference type="ChEBI" id="CHEBI:30413"/>
    </cofactor>
</comment>
<evidence type="ECO:0000256" key="1">
    <source>
        <dbReference type="ARBA" id="ARBA00001971"/>
    </source>
</evidence>
<dbReference type="AlphaFoldDB" id="R7UEK1"/>
<dbReference type="GO" id="GO:0016705">
    <property type="term" value="F:oxidoreductase activity, acting on paired donors, with incorporation or reduction of molecular oxygen"/>
    <property type="evidence" value="ECO:0007669"/>
    <property type="project" value="InterPro"/>
</dbReference>
<dbReference type="SUPFAM" id="SSF48264">
    <property type="entry name" value="Cytochrome P450"/>
    <property type="match status" value="1"/>
</dbReference>
<organism evidence="7">
    <name type="scientific">Capitella teleta</name>
    <name type="common">Polychaete worm</name>
    <dbReference type="NCBI Taxonomy" id="283909"/>
    <lineage>
        <taxon>Eukaryota</taxon>
        <taxon>Metazoa</taxon>
        <taxon>Spiralia</taxon>
        <taxon>Lophotrochozoa</taxon>
        <taxon>Annelida</taxon>
        <taxon>Polychaeta</taxon>
        <taxon>Sedentaria</taxon>
        <taxon>Scolecida</taxon>
        <taxon>Capitellidae</taxon>
        <taxon>Capitella</taxon>
    </lineage>
</organism>
<dbReference type="GO" id="GO:0004497">
    <property type="term" value="F:monooxygenase activity"/>
    <property type="evidence" value="ECO:0007669"/>
    <property type="project" value="UniProtKB-KW"/>
</dbReference>
<evidence type="ECO:0000313" key="8">
    <source>
        <dbReference type="EnsemblMetazoa" id="CapteP61479"/>
    </source>
</evidence>
<feature type="non-terminal residue" evidence="7">
    <location>
        <position position="1"/>
    </location>
</feature>
<evidence type="ECO:0000256" key="2">
    <source>
        <dbReference type="ARBA" id="ARBA00010617"/>
    </source>
</evidence>
<dbReference type="PRINTS" id="PR00465">
    <property type="entry name" value="EP450IV"/>
</dbReference>
<evidence type="ECO:0000313" key="7">
    <source>
        <dbReference type="EMBL" id="ELU01702.1"/>
    </source>
</evidence>
<dbReference type="Pfam" id="PF00067">
    <property type="entry name" value="p450"/>
    <property type="match status" value="1"/>
</dbReference>